<comment type="caution">
    <text evidence="2">The sequence shown here is derived from an EMBL/GenBank/DDBJ whole genome shotgun (WGS) entry which is preliminary data.</text>
</comment>
<name>A0A5B7KG93_PORTR</name>
<reference evidence="2 3" key="1">
    <citation type="submission" date="2019-05" db="EMBL/GenBank/DDBJ databases">
        <title>Another draft genome of Portunus trituberculatus and its Hox gene families provides insights of decapod evolution.</title>
        <authorList>
            <person name="Jeong J.-H."/>
            <person name="Song I."/>
            <person name="Kim S."/>
            <person name="Choi T."/>
            <person name="Kim D."/>
            <person name="Ryu S."/>
            <person name="Kim W."/>
        </authorList>
    </citation>
    <scope>NUCLEOTIDE SEQUENCE [LARGE SCALE GENOMIC DNA]</scope>
    <source>
        <tissue evidence="2">Muscle</tissue>
    </source>
</reference>
<keyword evidence="3" id="KW-1185">Reference proteome</keyword>
<accession>A0A5B7KG93</accession>
<feature type="region of interest" description="Disordered" evidence="1">
    <location>
        <begin position="1"/>
        <end position="68"/>
    </location>
</feature>
<evidence type="ECO:0000313" key="2">
    <source>
        <dbReference type="EMBL" id="MPD04119.1"/>
    </source>
</evidence>
<organism evidence="2 3">
    <name type="scientific">Portunus trituberculatus</name>
    <name type="common">Swimming crab</name>
    <name type="synonym">Neptunus trituberculatus</name>
    <dbReference type="NCBI Taxonomy" id="210409"/>
    <lineage>
        <taxon>Eukaryota</taxon>
        <taxon>Metazoa</taxon>
        <taxon>Ecdysozoa</taxon>
        <taxon>Arthropoda</taxon>
        <taxon>Crustacea</taxon>
        <taxon>Multicrustacea</taxon>
        <taxon>Malacostraca</taxon>
        <taxon>Eumalacostraca</taxon>
        <taxon>Eucarida</taxon>
        <taxon>Decapoda</taxon>
        <taxon>Pleocyemata</taxon>
        <taxon>Brachyura</taxon>
        <taxon>Eubrachyura</taxon>
        <taxon>Portunoidea</taxon>
        <taxon>Portunidae</taxon>
        <taxon>Portuninae</taxon>
        <taxon>Portunus</taxon>
    </lineage>
</organism>
<gene>
    <name evidence="2" type="ORF">E2C01_099790</name>
</gene>
<dbReference type="EMBL" id="VSRR010139494">
    <property type="protein sequence ID" value="MPD04119.1"/>
    <property type="molecule type" value="Genomic_DNA"/>
</dbReference>
<feature type="compositionally biased region" description="Basic and acidic residues" evidence="1">
    <location>
        <begin position="15"/>
        <end position="36"/>
    </location>
</feature>
<proteinExistence type="predicted"/>
<dbReference type="AlphaFoldDB" id="A0A5B7KG93"/>
<evidence type="ECO:0000313" key="3">
    <source>
        <dbReference type="Proteomes" id="UP000324222"/>
    </source>
</evidence>
<evidence type="ECO:0000256" key="1">
    <source>
        <dbReference type="SAM" id="MobiDB-lite"/>
    </source>
</evidence>
<sequence>MTRQWARRGATQGEGSDKTVARESASKFRECREWQRSSRGTQGHGGRRALPSQGVITSAQGQGHAGRPGITHCFRGAICRREHGPEIMGLLGASKCGVQYEISGDINELSQAKPDLI</sequence>
<protein>
    <submittedName>
        <fullName evidence="2">Uncharacterized protein</fullName>
    </submittedName>
</protein>
<dbReference type="Proteomes" id="UP000324222">
    <property type="component" value="Unassembled WGS sequence"/>
</dbReference>